<sequence length="68" mass="7300">MTMPALISLAPIALCVIWQARKKMKPTASDHQGKVRAYVFGLLYPLAVVVGQGYVAYELLVRGGALPG</sequence>
<dbReference type="EMBL" id="CP104275">
    <property type="protein sequence ID" value="UWX97486.1"/>
    <property type="molecule type" value="Genomic_DNA"/>
</dbReference>
<protein>
    <submittedName>
        <fullName evidence="2">Uncharacterized protein</fullName>
    </submittedName>
</protein>
<keyword evidence="1" id="KW-0812">Transmembrane</keyword>
<gene>
    <name evidence="2" type="ORF">N2K95_01975</name>
</gene>
<organism evidence="2 3">
    <name type="scientific">Arthrobacter zhaoxinii</name>
    <dbReference type="NCBI Taxonomy" id="2964616"/>
    <lineage>
        <taxon>Bacteria</taxon>
        <taxon>Bacillati</taxon>
        <taxon>Actinomycetota</taxon>
        <taxon>Actinomycetes</taxon>
        <taxon>Micrococcales</taxon>
        <taxon>Micrococcaceae</taxon>
        <taxon>Arthrobacter</taxon>
    </lineage>
</organism>
<evidence type="ECO:0000313" key="2">
    <source>
        <dbReference type="EMBL" id="UWX97486.1"/>
    </source>
</evidence>
<name>A0ABY5YTD7_9MICC</name>
<dbReference type="Proteomes" id="UP001059859">
    <property type="component" value="Chromosome"/>
</dbReference>
<reference evidence="2" key="1">
    <citation type="submission" date="2022-09" db="EMBL/GenBank/DDBJ databases">
        <title>Novel species in genus Arthrobacter.</title>
        <authorList>
            <person name="Liu Y."/>
        </authorList>
    </citation>
    <scope>NUCLEOTIDE SEQUENCE</scope>
    <source>
        <strain evidence="2">Zg-Y815</strain>
    </source>
</reference>
<keyword evidence="1" id="KW-0472">Membrane</keyword>
<keyword evidence="3" id="KW-1185">Reference proteome</keyword>
<dbReference type="RefSeq" id="WP_260652687.1">
    <property type="nucleotide sequence ID" value="NZ_CP104275.1"/>
</dbReference>
<feature type="transmembrane region" description="Helical" evidence="1">
    <location>
        <begin position="38"/>
        <end position="57"/>
    </location>
</feature>
<keyword evidence="1" id="KW-1133">Transmembrane helix</keyword>
<evidence type="ECO:0000313" key="3">
    <source>
        <dbReference type="Proteomes" id="UP001059859"/>
    </source>
</evidence>
<proteinExistence type="predicted"/>
<evidence type="ECO:0000256" key="1">
    <source>
        <dbReference type="SAM" id="Phobius"/>
    </source>
</evidence>
<accession>A0ABY5YTD7</accession>